<name>A0ABT5T8U2_9RHOB</name>
<comment type="caution">
    <text evidence="1">The sequence shown here is derived from an EMBL/GenBank/DDBJ whole genome shotgun (WGS) entry which is preliminary data.</text>
</comment>
<keyword evidence="2" id="KW-1185">Reference proteome</keyword>
<reference evidence="1" key="1">
    <citation type="submission" date="2023-02" db="EMBL/GenBank/DDBJ databases">
        <title>Description of Roseinatronobacter alkalisoli sp. nov., an alkaliphilic bacerium isolated from soda soil.</title>
        <authorList>
            <person name="Wei W."/>
        </authorList>
    </citation>
    <scope>NUCLEOTIDE SEQUENCE</scope>
    <source>
        <strain evidence="1">HJB301</strain>
    </source>
</reference>
<dbReference type="Proteomes" id="UP001431784">
    <property type="component" value="Unassembled WGS sequence"/>
</dbReference>
<proteinExistence type="predicted"/>
<protein>
    <submittedName>
        <fullName evidence="1">Uncharacterized protein</fullName>
    </submittedName>
</protein>
<sequence length="340" mass="36437">MRQGNMPSGVLGRLGRQLLAAVLSAGVLGAATTLRAETLPGSTHPEFRSALESWLADDEAQSLPALARLAQDGNGAARVLLGLIDKKSSLQGPWISALPRQDRIALLRAQGGLSGRNWMAVAAPGIDYAQLWNRLWQLDGGLDIAQGFAAKGDSRAVREALLVLASRQEGSFPPEVLATDWFPAALSYLVAEWPAAPGDIPAPDQGDPQLGMVGQTVDHGHLRTWLGQAELAAPLQQVCDIQCPQQSQECALALYEGLGSYPGLVRLGAPLPYLDAPEGFFRTPRGRASLARRIMLTRSTRMREADLARLADISSCAADWLSSEYARYAYSVPNIPLPAE</sequence>
<accession>A0ABT5T8U2</accession>
<evidence type="ECO:0000313" key="2">
    <source>
        <dbReference type="Proteomes" id="UP001431784"/>
    </source>
</evidence>
<evidence type="ECO:0000313" key="1">
    <source>
        <dbReference type="EMBL" id="MDD7970353.1"/>
    </source>
</evidence>
<dbReference type="RefSeq" id="WP_274350973.1">
    <property type="nucleotide sequence ID" value="NZ_JAQZSM010000003.1"/>
</dbReference>
<gene>
    <name evidence="1" type="ORF">PUT78_04510</name>
</gene>
<organism evidence="1 2">
    <name type="scientific">Roseinatronobacter alkalisoli</name>
    <dbReference type="NCBI Taxonomy" id="3028235"/>
    <lineage>
        <taxon>Bacteria</taxon>
        <taxon>Pseudomonadati</taxon>
        <taxon>Pseudomonadota</taxon>
        <taxon>Alphaproteobacteria</taxon>
        <taxon>Rhodobacterales</taxon>
        <taxon>Paracoccaceae</taxon>
        <taxon>Roseinatronobacter</taxon>
    </lineage>
</organism>
<dbReference type="EMBL" id="JAQZSM010000003">
    <property type="protein sequence ID" value="MDD7970353.1"/>
    <property type="molecule type" value="Genomic_DNA"/>
</dbReference>